<dbReference type="Gene3D" id="3.40.50.450">
    <property type="match status" value="1"/>
</dbReference>
<name>A0ABM9HQL4_9PROT</name>
<protein>
    <recommendedName>
        <fullName evidence="3">Cytokinin riboside 5'-monophosphate phosphoribohydrolase</fullName>
        <ecNumber evidence="3">3.2.2.n1</ecNumber>
    </recommendedName>
</protein>
<evidence type="ECO:0000313" key="5">
    <source>
        <dbReference type="Proteomes" id="UP001154272"/>
    </source>
</evidence>
<evidence type="ECO:0000256" key="3">
    <source>
        <dbReference type="RuleBase" id="RU363015"/>
    </source>
</evidence>
<dbReference type="EMBL" id="CAMXCH010000003">
    <property type="protein sequence ID" value="CAI3946324.1"/>
    <property type="molecule type" value="Genomic_DNA"/>
</dbReference>
<keyword evidence="3" id="KW-0378">Hydrolase</keyword>
<evidence type="ECO:0000256" key="2">
    <source>
        <dbReference type="ARBA" id="ARBA00006763"/>
    </source>
</evidence>
<comment type="caution">
    <text evidence="4">The sequence shown here is derived from an EMBL/GenBank/DDBJ whole genome shotgun (WGS) entry which is preliminary data.</text>
</comment>
<dbReference type="PANTHER" id="PTHR31223">
    <property type="entry name" value="LOG FAMILY PROTEIN YJL055W"/>
    <property type="match status" value="1"/>
</dbReference>
<dbReference type="Proteomes" id="UP001154272">
    <property type="component" value="Unassembled WGS sequence"/>
</dbReference>
<evidence type="ECO:0000313" key="4">
    <source>
        <dbReference type="EMBL" id="CAI3946324.1"/>
    </source>
</evidence>
<gene>
    <name evidence="4" type="ORF">R83534S58_LOCUS1439</name>
</gene>
<dbReference type="InterPro" id="IPR031100">
    <property type="entry name" value="LOG_fam"/>
</dbReference>
<dbReference type="SUPFAM" id="SSF102405">
    <property type="entry name" value="MCP/YpsA-like"/>
    <property type="match status" value="1"/>
</dbReference>
<proteinExistence type="inferred from homology"/>
<keyword evidence="3" id="KW-0203">Cytokinin biosynthesis</keyword>
<comment type="similarity">
    <text evidence="2 3">Belongs to the LOG family.</text>
</comment>
<sequence length="186" mass="20723">MSTYTHSITVFCGSHLGNHPAYEQAGKDLGIGLVHNNFRLVFGGGNVGIMGTVSNTVLDLNGAVKGIIPKFLQKKEGQHSRVKDLVITEDMHQRKEILYNEADAFLCLPGGIGTFDEFFEILTWKQLHLHTKPIIIINIQNWAEAVCNQLKTIVDEGFADPSMLELFEVIDDIPTTLNRLTELFAK</sequence>
<dbReference type="InterPro" id="IPR005269">
    <property type="entry name" value="LOG"/>
</dbReference>
<dbReference type="RefSeq" id="WP_034339368.1">
    <property type="nucleotide sequence ID" value="NZ_CAMXCH010000003.1"/>
</dbReference>
<comment type="catalytic activity">
    <reaction evidence="1">
        <text>AMP + H2O = D-ribose 5-phosphate + adenine</text>
        <dbReference type="Rhea" id="RHEA:20129"/>
        <dbReference type="ChEBI" id="CHEBI:15377"/>
        <dbReference type="ChEBI" id="CHEBI:16708"/>
        <dbReference type="ChEBI" id="CHEBI:78346"/>
        <dbReference type="ChEBI" id="CHEBI:456215"/>
        <dbReference type="EC" id="3.2.2.4"/>
    </reaction>
</comment>
<accession>A0ABM9HQL4</accession>
<reference evidence="4" key="1">
    <citation type="submission" date="2022-10" db="EMBL/GenBank/DDBJ databases">
        <authorList>
            <person name="Botero Cardona J."/>
        </authorList>
    </citation>
    <scope>NUCLEOTIDE SEQUENCE</scope>
    <source>
        <strain evidence="4">R-83534</strain>
    </source>
</reference>
<organism evidence="4 5">
    <name type="scientific">Commensalibacter papalotli</name>
    <name type="common">ex Botero et al. 2024</name>
    <dbReference type="NCBI Taxonomy" id="2972766"/>
    <lineage>
        <taxon>Bacteria</taxon>
        <taxon>Pseudomonadati</taxon>
        <taxon>Pseudomonadota</taxon>
        <taxon>Alphaproteobacteria</taxon>
        <taxon>Acetobacterales</taxon>
        <taxon>Acetobacteraceae</taxon>
    </lineage>
</organism>
<dbReference type="NCBIfam" id="TIGR00730">
    <property type="entry name" value="Rossman fold protein, TIGR00730 family"/>
    <property type="match status" value="1"/>
</dbReference>
<dbReference type="Pfam" id="PF03641">
    <property type="entry name" value="Lysine_decarbox"/>
    <property type="match status" value="1"/>
</dbReference>
<dbReference type="EC" id="3.2.2.n1" evidence="3"/>
<dbReference type="PANTHER" id="PTHR31223:SF70">
    <property type="entry name" value="LOG FAMILY PROTEIN YJL055W"/>
    <property type="match status" value="1"/>
</dbReference>
<keyword evidence="5" id="KW-1185">Reference proteome</keyword>
<evidence type="ECO:0000256" key="1">
    <source>
        <dbReference type="ARBA" id="ARBA00000274"/>
    </source>
</evidence>